<feature type="compositionally biased region" description="Polar residues" evidence="1">
    <location>
        <begin position="104"/>
        <end position="113"/>
    </location>
</feature>
<dbReference type="GO" id="GO:0006952">
    <property type="term" value="P:defense response"/>
    <property type="evidence" value="ECO:0007669"/>
    <property type="project" value="InterPro"/>
</dbReference>
<evidence type="ECO:0000256" key="1">
    <source>
        <dbReference type="SAM" id="MobiDB-lite"/>
    </source>
</evidence>
<sequence length="271" mass="28540">MGSSSLEVTLISARDLKDVNLFSRLDVYAIVWLSSDPRNRHRTAPDCEGRRNPNWNSTFRFTIPPLPAAASATLHVLLRARRSLGDREVGEVHIPLRELLSSPAGDSSNSLSYQVRRPSSRRPKGVLHLSYNLSDPIPSPNPNPNPKSTDANTTYPPPPASRPEEPVTAYPAPAFQPPPYGGYQPYPAPAYGYPPQPGASGYGYQAAGYGYGAPQPAAAPAGRGMGAGLGMGLGAGLIGGTLGGLLMGDLISDAAAYDAGYDAGFGDGFDF</sequence>
<feature type="region of interest" description="Disordered" evidence="1">
    <location>
        <begin position="100"/>
        <end position="172"/>
    </location>
</feature>
<organism evidence="3 4">
    <name type="scientific">Dioscorea zingiberensis</name>
    <dbReference type="NCBI Taxonomy" id="325984"/>
    <lineage>
        <taxon>Eukaryota</taxon>
        <taxon>Viridiplantae</taxon>
        <taxon>Streptophyta</taxon>
        <taxon>Embryophyta</taxon>
        <taxon>Tracheophyta</taxon>
        <taxon>Spermatophyta</taxon>
        <taxon>Magnoliopsida</taxon>
        <taxon>Liliopsida</taxon>
        <taxon>Dioscoreales</taxon>
        <taxon>Dioscoreaceae</taxon>
        <taxon>Dioscorea</taxon>
    </lineage>
</organism>
<dbReference type="InterPro" id="IPR035892">
    <property type="entry name" value="C2_domain_sf"/>
</dbReference>
<dbReference type="SUPFAM" id="SSF49562">
    <property type="entry name" value="C2 domain (Calcium/lipid-binding domain, CaLB)"/>
    <property type="match status" value="1"/>
</dbReference>
<feature type="domain" description="C2" evidence="2">
    <location>
        <begin position="1"/>
        <end position="109"/>
    </location>
</feature>
<dbReference type="SMART" id="SM00239">
    <property type="entry name" value="C2"/>
    <property type="match status" value="1"/>
</dbReference>
<dbReference type="InterPro" id="IPR000008">
    <property type="entry name" value="C2_dom"/>
</dbReference>
<dbReference type="PANTHER" id="PTHR32246">
    <property type="entry name" value="INGRESSION PROTEIN FIC1"/>
    <property type="match status" value="1"/>
</dbReference>
<dbReference type="OrthoDB" id="270970at2759"/>
<dbReference type="Gene3D" id="2.60.40.150">
    <property type="entry name" value="C2 domain"/>
    <property type="match status" value="1"/>
</dbReference>
<dbReference type="CDD" id="cd04051">
    <property type="entry name" value="C2_SRC2_like"/>
    <property type="match status" value="1"/>
</dbReference>
<dbReference type="PANTHER" id="PTHR32246:SF173">
    <property type="entry name" value="C2 DOMAIN-CONTAINING PROTEIN"/>
    <property type="match status" value="1"/>
</dbReference>
<proteinExistence type="predicted"/>
<dbReference type="AlphaFoldDB" id="A0A9D5HKJ4"/>
<dbReference type="Pfam" id="PF00168">
    <property type="entry name" value="C2"/>
    <property type="match status" value="1"/>
</dbReference>
<evidence type="ECO:0000259" key="2">
    <source>
        <dbReference type="PROSITE" id="PS50004"/>
    </source>
</evidence>
<reference evidence="3" key="2">
    <citation type="journal article" date="2022" name="Hortic Res">
        <title>The genome of Dioscorea zingiberensis sheds light on the biosynthesis, origin and evolution of the medicinally important diosgenin saponins.</title>
        <authorList>
            <person name="Li Y."/>
            <person name="Tan C."/>
            <person name="Li Z."/>
            <person name="Guo J."/>
            <person name="Li S."/>
            <person name="Chen X."/>
            <person name="Wang C."/>
            <person name="Dai X."/>
            <person name="Yang H."/>
            <person name="Song W."/>
            <person name="Hou L."/>
            <person name="Xu J."/>
            <person name="Tong Z."/>
            <person name="Xu A."/>
            <person name="Yuan X."/>
            <person name="Wang W."/>
            <person name="Yang Q."/>
            <person name="Chen L."/>
            <person name="Sun Z."/>
            <person name="Wang K."/>
            <person name="Pan B."/>
            <person name="Chen J."/>
            <person name="Bao Y."/>
            <person name="Liu F."/>
            <person name="Qi X."/>
            <person name="Gang D.R."/>
            <person name="Wen J."/>
            <person name="Li J."/>
        </authorList>
    </citation>
    <scope>NUCLEOTIDE SEQUENCE</scope>
    <source>
        <strain evidence="3">Dzin_1.0</strain>
    </source>
</reference>
<evidence type="ECO:0000313" key="4">
    <source>
        <dbReference type="Proteomes" id="UP001085076"/>
    </source>
</evidence>
<keyword evidence="4" id="KW-1185">Reference proteome</keyword>
<dbReference type="Proteomes" id="UP001085076">
    <property type="component" value="Miscellaneous, Linkage group lg03"/>
</dbReference>
<reference evidence="3" key="1">
    <citation type="submission" date="2021-03" db="EMBL/GenBank/DDBJ databases">
        <authorList>
            <person name="Li Z."/>
            <person name="Yang C."/>
        </authorList>
    </citation>
    <scope>NUCLEOTIDE SEQUENCE</scope>
    <source>
        <strain evidence="3">Dzin_1.0</strain>
        <tissue evidence="3">Leaf</tissue>
    </source>
</reference>
<dbReference type="EMBL" id="JAGGNH010000003">
    <property type="protein sequence ID" value="KAJ0979846.1"/>
    <property type="molecule type" value="Genomic_DNA"/>
</dbReference>
<comment type="caution">
    <text evidence="3">The sequence shown here is derived from an EMBL/GenBank/DDBJ whole genome shotgun (WGS) entry which is preliminary data.</text>
</comment>
<dbReference type="PROSITE" id="PS50004">
    <property type="entry name" value="C2"/>
    <property type="match status" value="1"/>
</dbReference>
<name>A0A9D5HKJ4_9LILI</name>
<evidence type="ECO:0000313" key="3">
    <source>
        <dbReference type="EMBL" id="KAJ0979846.1"/>
    </source>
</evidence>
<protein>
    <recommendedName>
        <fullName evidence="2">C2 domain-containing protein</fullName>
    </recommendedName>
</protein>
<gene>
    <name evidence="3" type="ORF">J5N97_015320</name>
</gene>
<dbReference type="InterPro" id="IPR044750">
    <property type="entry name" value="C2_SRC2/BAP"/>
</dbReference>
<accession>A0A9D5HKJ4</accession>